<evidence type="ECO:0000313" key="8">
    <source>
        <dbReference type="Proteomes" id="UP000245370"/>
    </source>
</evidence>
<dbReference type="AlphaFoldDB" id="A0A2U2XEZ5"/>
<evidence type="ECO:0000256" key="6">
    <source>
        <dbReference type="SAM" id="Phobius"/>
    </source>
</evidence>
<dbReference type="Pfam" id="PF04241">
    <property type="entry name" value="DUF423"/>
    <property type="match status" value="1"/>
</dbReference>
<dbReference type="RefSeq" id="WP_109358438.1">
    <property type="nucleotide sequence ID" value="NZ_QFRJ01000002.1"/>
</dbReference>
<name>A0A2U2XEZ5_9FLAO</name>
<dbReference type="InterPro" id="IPR006696">
    <property type="entry name" value="DUF423"/>
</dbReference>
<evidence type="ECO:0000256" key="2">
    <source>
        <dbReference type="ARBA" id="ARBA00009694"/>
    </source>
</evidence>
<dbReference type="OrthoDB" id="9802121at2"/>
<sequence>MNDKKFILVGLLFIVLGIILGAMGAHYLETIGIEEGRIESFATGTSYLIYNGLGALGLAGIVHKFDFEIGYQFNAILIGTILFSGSIFALVLLPAAGVEINKFIGPITPIGGLILIFGWLTLFIKYLRTYKS</sequence>
<reference evidence="7 8" key="2">
    <citation type="submission" date="2018-05" db="EMBL/GenBank/DDBJ databases">
        <authorList>
            <person name="Lanie J.A."/>
            <person name="Ng W.-L."/>
            <person name="Kazmierczak K.M."/>
            <person name="Andrzejewski T.M."/>
            <person name="Davidsen T.M."/>
            <person name="Wayne K.J."/>
            <person name="Tettelin H."/>
            <person name="Glass J.I."/>
            <person name="Rusch D."/>
            <person name="Podicherti R."/>
            <person name="Tsui H.-C.T."/>
            <person name="Winkler M.E."/>
        </authorList>
    </citation>
    <scope>NUCLEOTIDE SEQUENCE [LARGE SCALE GENOMIC DNA]</scope>
    <source>
        <strain evidence="7 8">C305</strain>
    </source>
</reference>
<keyword evidence="5 6" id="KW-0472">Membrane</keyword>
<keyword evidence="3 6" id="KW-0812">Transmembrane</keyword>
<keyword evidence="4 6" id="KW-1133">Transmembrane helix</keyword>
<comment type="subcellular location">
    <subcellularLocation>
        <location evidence="1">Membrane</location>
        <topology evidence="1">Multi-pass membrane protein</topology>
    </subcellularLocation>
</comment>
<evidence type="ECO:0000256" key="4">
    <source>
        <dbReference type="ARBA" id="ARBA00022989"/>
    </source>
</evidence>
<feature type="transmembrane region" description="Helical" evidence="6">
    <location>
        <begin position="7"/>
        <end position="27"/>
    </location>
</feature>
<dbReference type="GO" id="GO:0016020">
    <property type="term" value="C:membrane"/>
    <property type="evidence" value="ECO:0007669"/>
    <property type="project" value="UniProtKB-SubCell"/>
</dbReference>
<proteinExistence type="inferred from homology"/>
<dbReference type="Proteomes" id="UP000245370">
    <property type="component" value="Unassembled WGS sequence"/>
</dbReference>
<dbReference type="EMBL" id="QFRJ01000002">
    <property type="protein sequence ID" value="PWH86327.1"/>
    <property type="molecule type" value="Genomic_DNA"/>
</dbReference>
<reference evidence="7 8" key="1">
    <citation type="submission" date="2018-05" db="EMBL/GenBank/DDBJ databases">
        <title>Brumimicrobium oceani sp. nov., isolated from coastal sediment.</title>
        <authorList>
            <person name="Kou Y."/>
        </authorList>
    </citation>
    <scope>NUCLEOTIDE SEQUENCE [LARGE SCALE GENOMIC DNA]</scope>
    <source>
        <strain evidence="7 8">C305</strain>
    </source>
</reference>
<keyword evidence="8" id="KW-1185">Reference proteome</keyword>
<feature type="transmembrane region" description="Helical" evidence="6">
    <location>
        <begin position="75"/>
        <end position="97"/>
    </location>
</feature>
<organism evidence="7 8">
    <name type="scientific">Brumimicrobium oceani</name>
    <dbReference type="NCBI Taxonomy" id="2100725"/>
    <lineage>
        <taxon>Bacteria</taxon>
        <taxon>Pseudomonadati</taxon>
        <taxon>Bacteroidota</taxon>
        <taxon>Flavobacteriia</taxon>
        <taxon>Flavobacteriales</taxon>
        <taxon>Crocinitomicaceae</taxon>
        <taxon>Brumimicrobium</taxon>
    </lineage>
</organism>
<evidence type="ECO:0000313" key="7">
    <source>
        <dbReference type="EMBL" id="PWH86327.1"/>
    </source>
</evidence>
<comment type="similarity">
    <text evidence="2">Belongs to the UPF0382 family.</text>
</comment>
<protein>
    <submittedName>
        <fullName evidence="7">DUF423 domain-containing protein</fullName>
    </submittedName>
</protein>
<evidence type="ECO:0000256" key="1">
    <source>
        <dbReference type="ARBA" id="ARBA00004141"/>
    </source>
</evidence>
<feature type="transmembrane region" description="Helical" evidence="6">
    <location>
        <begin position="103"/>
        <end position="124"/>
    </location>
</feature>
<dbReference type="PANTHER" id="PTHR43461">
    <property type="entry name" value="TRANSMEMBRANE PROTEIN 256"/>
    <property type="match status" value="1"/>
</dbReference>
<evidence type="ECO:0000256" key="5">
    <source>
        <dbReference type="ARBA" id="ARBA00023136"/>
    </source>
</evidence>
<accession>A0A2U2XEZ5</accession>
<dbReference type="PANTHER" id="PTHR43461:SF1">
    <property type="entry name" value="TRANSMEMBRANE PROTEIN 256"/>
    <property type="match status" value="1"/>
</dbReference>
<feature type="transmembrane region" description="Helical" evidence="6">
    <location>
        <begin position="47"/>
        <end position="63"/>
    </location>
</feature>
<comment type="caution">
    <text evidence="7">The sequence shown here is derived from an EMBL/GenBank/DDBJ whole genome shotgun (WGS) entry which is preliminary data.</text>
</comment>
<evidence type="ECO:0000256" key="3">
    <source>
        <dbReference type="ARBA" id="ARBA00022692"/>
    </source>
</evidence>
<gene>
    <name evidence="7" type="ORF">DIT68_03555</name>
</gene>